<keyword evidence="3" id="KW-0732">Signal</keyword>
<dbReference type="InterPro" id="IPR005318">
    <property type="entry name" value="OM_porin_bac"/>
</dbReference>
<comment type="similarity">
    <text evidence="1">Belongs to the outer membrane porin (Opr) (TC 1.B.25) family.</text>
</comment>
<name>A0A4D6XDP2_PSEPU</name>
<dbReference type="AlphaFoldDB" id="A0A4D6XDP2"/>
<dbReference type="RefSeq" id="WP_136914608.1">
    <property type="nucleotide sequence ID" value="NZ_CP039371.1"/>
</dbReference>
<reference evidence="5" key="1">
    <citation type="submission" date="2019-04" db="EMBL/GenBank/DDBJ databases">
        <title>Genome sequence of Pseudomonas putida 1290, an auxin catabolizing strain.</title>
        <authorList>
            <person name="Laird T.S."/>
            <person name="Leveau J.H.J."/>
        </authorList>
    </citation>
    <scope>NUCLEOTIDE SEQUENCE [LARGE SCALE GENOMIC DNA]</scope>
    <source>
        <strain evidence="5">1290</strain>
    </source>
</reference>
<evidence type="ECO:0000256" key="3">
    <source>
        <dbReference type="ARBA" id="ARBA00022729"/>
    </source>
</evidence>
<dbReference type="GO" id="GO:0015288">
    <property type="term" value="F:porin activity"/>
    <property type="evidence" value="ECO:0007669"/>
    <property type="project" value="TreeGrafter"/>
</dbReference>
<keyword evidence="2" id="KW-0813">Transport</keyword>
<dbReference type="PANTHER" id="PTHR34596:SF2">
    <property type="entry name" value="CHITOPORIN"/>
    <property type="match status" value="1"/>
</dbReference>
<gene>
    <name evidence="4" type="ORF">E6B08_14230</name>
</gene>
<evidence type="ECO:0000313" key="4">
    <source>
        <dbReference type="EMBL" id="QCI12451.1"/>
    </source>
</evidence>
<dbReference type="Pfam" id="PF03573">
    <property type="entry name" value="OprD"/>
    <property type="match status" value="1"/>
</dbReference>
<dbReference type="Proteomes" id="UP000298551">
    <property type="component" value="Chromosome"/>
</dbReference>
<dbReference type="OrthoDB" id="6759120at2"/>
<dbReference type="PANTHER" id="PTHR34596">
    <property type="entry name" value="CHITOPORIN"/>
    <property type="match status" value="1"/>
</dbReference>
<evidence type="ECO:0000313" key="5">
    <source>
        <dbReference type="Proteomes" id="UP000298551"/>
    </source>
</evidence>
<dbReference type="GO" id="GO:0016020">
    <property type="term" value="C:membrane"/>
    <property type="evidence" value="ECO:0007669"/>
    <property type="project" value="InterPro"/>
</dbReference>
<sequence>MLQRTWWVRGVQTIGLCAPLLAQADIVDDSNLALGLRNFYIDRDFKGDNPARSRVGSWTQGFDLRFASGYSDGPLQFGVDANVQYAIRLDGGGGRGDDTIIPYSVSRQAQPDDYGRGGLTFKMRYSKTELKIGELRPILPVVVIDDSRQLTTTYRGGLLESREIDGLTLHAGRLTEFGTRNSSNYEKLYLQTGSGVVRGSDGMNLAGGSYVFNKAWTGSYYYAQVEDIYQQHYLGVTNLTDLGAGYGLKTDLRYFNNNGDGDALYGDIDNRSYGIMTTLRKGAHAFGVGYQRMLGDSNFPTLGGYVPQPYLVNWSRVAFIKPNEKSWQARYDYDFAGMGIPGLKFMTRYLKGTSIDRGDTLSEAAESERNLILSYVVQSGPLQGLGFEAGNVVAKFSHGNDWVENRLVTLYTWKFW</sequence>
<proteinExistence type="inferred from homology"/>
<organism evidence="4 5">
    <name type="scientific">Pseudomonas putida</name>
    <name type="common">Arthrobacter siderocapsulatus</name>
    <dbReference type="NCBI Taxonomy" id="303"/>
    <lineage>
        <taxon>Bacteria</taxon>
        <taxon>Pseudomonadati</taxon>
        <taxon>Pseudomonadota</taxon>
        <taxon>Gammaproteobacteria</taxon>
        <taxon>Pseudomonadales</taxon>
        <taxon>Pseudomonadaceae</taxon>
        <taxon>Pseudomonas</taxon>
    </lineage>
</organism>
<dbReference type="Gene3D" id="2.40.160.10">
    <property type="entry name" value="Porin"/>
    <property type="match status" value="1"/>
</dbReference>
<accession>A0A4D6XDP2</accession>
<evidence type="ECO:0000256" key="1">
    <source>
        <dbReference type="ARBA" id="ARBA00009075"/>
    </source>
</evidence>
<dbReference type="EMBL" id="CP039371">
    <property type="protein sequence ID" value="QCI12451.1"/>
    <property type="molecule type" value="Genomic_DNA"/>
</dbReference>
<protein>
    <submittedName>
        <fullName evidence="4">OprD family porin</fullName>
    </submittedName>
</protein>
<dbReference type="InterPro" id="IPR023614">
    <property type="entry name" value="Porin_dom_sf"/>
</dbReference>
<evidence type="ECO:0000256" key="2">
    <source>
        <dbReference type="ARBA" id="ARBA00022448"/>
    </source>
</evidence>